<feature type="chain" id="PRO_5010998560" evidence="1">
    <location>
        <begin position="26"/>
        <end position="268"/>
    </location>
</feature>
<accession>A0A1Y5SW89</accession>
<reference evidence="2 3" key="1">
    <citation type="submission" date="2017-03" db="EMBL/GenBank/DDBJ databases">
        <authorList>
            <person name="Afonso C.L."/>
            <person name="Miller P.J."/>
            <person name="Scott M.A."/>
            <person name="Spackman E."/>
            <person name="Goraichik I."/>
            <person name="Dimitrov K.M."/>
            <person name="Suarez D.L."/>
            <person name="Swayne D.E."/>
        </authorList>
    </citation>
    <scope>NUCLEOTIDE SEQUENCE [LARGE SCALE GENOMIC DNA]</scope>
    <source>
        <strain evidence="2 3">CECT 7691</strain>
    </source>
</reference>
<organism evidence="2 3">
    <name type="scientific">Oceanibacterium hippocampi</name>
    <dbReference type="NCBI Taxonomy" id="745714"/>
    <lineage>
        <taxon>Bacteria</taxon>
        <taxon>Pseudomonadati</taxon>
        <taxon>Pseudomonadota</taxon>
        <taxon>Alphaproteobacteria</taxon>
        <taxon>Sneathiellales</taxon>
        <taxon>Sneathiellaceae</taxon>
        <taxon>Oceanibacterium</taxon>
    </lineage>
</organism>
<evidence type="ECO:0000313" key="2">
    <source>
        <dbReference type="EMBL" id="SLN49942.1"/>
    </source>
</evidence>
<protein>
    <submittedName>
        <fullName evidence="2">Uncharacterized protein</fullName>
    </submittedName>
</protein>
<keyword evidence="3" id="KW-1185">Reference proteome</keyword>
<dbReference type="OrthoDB" id="7344480at2"/>
<gene>
    <name evidence="2" type="ORF">OCH7691_02192</name>
</gene>
<feature type="signal peptide" evidence="1">
    <location>
        <begin position="1"/>
        <end position="25"/>
    </location>
</feature>
<dbReference type="AlphaFoldDB" id="A0A1Y5SW89"/>
<dbReference type="EMBL" id="FWFR01000001">
    <property type="protein sequence ID" value="SLN49942.1"/>
    <property type="molecule type" value="Genomic_DNA"/>
</dbReference>
<dbReference type="InParanoid" id="A0A1Y5SW89"/>
<keyword evidence="1" id="KW-0732">Signal</keyword>
<name>A0A1Y5SW89_9PROT</name>
<evidence type="ECO:0000313" key="3">
    <source>
        <dbReference type="Proteomes" id="UP000193200"/>
    </source>
</evidence>
<sequence length="268" mass="28506">MAVSPRRLASLVAFCLSLPAGAALAAPQIIAVAASDLPVPTQCAQGLCGAEFTSICLQEHRASPVEGTRYDVAGGEGIEIIATLDDGNVMTFDGTRHLRITTARGHNAVAIALDVDTVRQLGIRDFSIRVGKSVSLLPRARPDDPNPQEDFEVTLATGPWRTIASRYFEGTDGNAGAAGLTSRMINALPPQGRGEPSLRDGLWHRVTGGTAAARYGDNAKSKAKTTYDRCHALTRGGSETLRECLGSYHDIMIGKSNSEYWEALRNGS</sequence>
<evidence type="ECO:0000256" key="1">
    <source>
        <dbReference type="SAM" id="SignalP"/>
    </source>
</evidence>
<dbReference type="RefSeq" id="WP_085883380.1">
    <property type="nucleotide sequence ID" value="NZ_FWFR01000001.1"/>
</dbReference>
<dbReference type="Proteomes" id="UP000193200">
    <property type="component" value="Unassembled WGS sequence"/>
</dbReference>
<proteinExistence type="predicted"/>